<keyword evidence="7" id="KW-0406">Ion transport</keyword>
<evidence type="ECO:0000313" key="12">
    <source>
        <dbReference type="EMBL" id="KAF5786868.1"/>
    </source>
</evidence>
<dbReference type="Pfam" id="PF16916">
    <property type="entry name" value="ZT_dimer"/>
    <property type="match status" value="1"/>
</dbReference>
<dbReference type="OrthoDB" id="9944568at2759"/>
<dbReference type="InterPro" id="IPR036837">
    <property type="entry name" value="Cation_efflux_CTD_sf"/>
</dbReference>
<keyword evidence="5" id="KW-0862">Zinc</keyword>
<feature type="transmembrane region" description="Helical" evidence="9">
    <location>
        <begin position="62"/>
        <end position="83"/>
    </location>
</feature>
<dbReference type="Proteomes" id="UP000215914">
    <property type="component" value="Chromosome 10"/>
</dbReference>
<evidence type="ECO:0000256" key="8">
    <source>
        <dbReference type="ARBA" id="ARBA00023136"/>
    </source>
</evidence>
<dbReference type="InterPro" id="IPR027469">
    <property type="entry name" value="Cation_efflux_TMD_sf"/>
</dbReference>
<keyword evidence="14" id="KW-1185">Reference proteome</keyword>
<dbReference type="GO" id="GO:0071577">
    <property type="term" value="P:zinc ion transmembrane transport"/>
    <property type="evidence" value="ECO:0000318"/>
    <property type="project" value="GO_Central"/>
</dbReference>
<keyword evidence="5" id="KW-0864">Zinc transport</keyword>
<dbReference type="GO" id="GO:0005385">
    <property type="term" value="F:zinc ion transmembrane transporter activity"/>
    <property type="evidence" value="ECO:0000318"/>
    <property type="project" value="GO_Central"/>
</dbReference>
<evidence type="ECO:0000313" key="14">
    <source>
        <dbReference type="Proteomes" id="UP000215914"/>
    </source>
</evidence>
<dbReference type="PANTHER" id="PTHR11562">
    <property type="entry name" value="CATION EFFLUX PROTEIN/ ZINC TRANSPORTER"/>
    <property type="match status" value="1"/>
</dbReference>
<comment type="subcellular location">
    <subcellularLocation>
        <location evidence="1">Membrane</location>
        <topology evidence="1">Multi-pass membrane protein</topology>
    </subcellularLocation>
</comment>
<proteinExistence type="inferred from homology"/>
<dbReference type="EMBL" id="CM007899">
    <property type="protein sequence ID" value="OTG10846.1"/>
    <property type="molecule type" value="Genomic_DNA"/>
</dbReference>
<keyword evidence="3" id="KW-0813">Transport</keyword>
<feature type="domain" description="Cation efflux protein cytoplasmic" evidence="11">
    <location>
        <begin position="95"/>
        <end position="169"/>
    </location>
</feature>
<protein>
    <submittedName>
        <fullName evidence="12 13">Cation efflux protein</fullName>
    </submittedName>
</protein>
<evidence type="ECO:0000256" key="5">
    <source>
        <dbReference type="ARBA" id="ARBA00022906"/>
    </source>
</evidence>
<dbReference type="InterPro" id="IPR002524">
    <property type="entry name" value="Cation_efflux"/>
</dbReference>
<evidence type="ECO:0000259" key="10">
    <source>
        <dbReference type="Pfam" id="PF01545"/>
    </source>
</evidence>
<keyword evidence="8 9" id="KW-0472">Membrane</keyword>
<dbReference type="GO" id="GO:0005886">
    <property type="term" value="C:plasma membrane"/>
    <property type="evidence" value="ECO:0000318"/>
    <property type="project" value="GO_Central"/>
</dbReference>
<evidence type="ECO:0000256" key="6">
    <source>
        <dbReference type="ARBA" id="ARBA00022989"/>
    </source>
</evidence>
<dbReference type="SUPFAM" id="SSF160240">
    <property type="entry name" value="Cation efflux protein cytoplasmic domain-like"/>
    <property type="match status" value="1"/>
</dbReference>
<evidence type="ECO:0000313" key="13">
    <source>
        <dbReference type="EMBL" id="OTG10846.1"/>
    </source>
</evidence>
<dbReference type="InterPro" id="IPR050681">
    <property type="entry name" value="CDF/SLC30A"/>
</dbReference>
<keyword evidence="6 9" id="KW-1133">Transmembrane helix</keyword>
<dbReference type="STRING" id="4232.A0A251TJU2"/>
<evidence type="ECO:0000256" key="2">
    <source>
        <dbReference type="ARBA" id="ARBA00008873"/>
    </source>
</evidence>
<reference evidence="12 14" key="1">
    <citation type="journal article" date="2017" name="Nature">
        <title>The sunflower genome provides insights into oil metabolism, flowering and Asterid evolution.</title>
        <authorList>
            <person name="Badouin H."/>
            <person name="Gouzy J."/>
            <person name="Grassa C.J."/>
            <person name="Murat F."/>
            <person name="Staton S.E."/>
            <person name="Cottret L."/>
            <person name="Lelandais-Briere C."/>
            <person name="Owens G.L."/>
            <person name="Carrere S."/>
            <person name="Mayjonade B."/>
            <person name="Legrand L."/>
            <person name="Gill N."/>
            <person name="Kane N.C."/>
            <person name="Bowers J.E."/>
            <person name="Hubner S."/>
            <person name="Bellec A."/>
            <person name="Berard A."/>
            <person name="Berges H."/>
            <person name="Blanchet N."/>
            <person name="Boniface M.C."/>
            <person name="Brunel D."/>
            <person name="Catrice O."/>
            <person name="Chaidir N."/>
            <person name="Claudel C."/>
            <person name="Donnadieu C."/>
            <person name="Faraut T."/>
            <person name="Fievet G."/>
            <person name="Helmstetter N."/>
            <person name="King M."/>
            <person name="Knapp S.J."/>
            <person name="Lai Z."/>
            <person name="Le Paslier M.C."/>
            <person name="Lippi Y."/>
            <person name="Lorenzon L."/>
            <person name="Mandel J.R."/>
            <person name="Marage G."/>
            <person name="Marchand G."/>
            <person name="Marquand E."/>
            <person name="Bret-Mestries E."/>
            <person name="Morien E."/>
            <person name="Nambeesan S."/>
            <person name="Nguyen T."/>
            <person name="Pegot-Espagnet P."/>
            <person name="Pouilly N."/>
            <person name="Raftis F."/>
            <person name="Sallet E."/>
            <person name="Schiex T."/>
            <person name="Thomas J."/>
            <person name="Vandecasteele C."/>
            <person name="Vares D."/>
            <person name="Vear F."/>
            <person name="Vautrin S."/>
            <person name="Crespi M."/>
            <person name="Mangin B."/>
            <person name="Burke J.M."/>
            <person name="Salse J."/>
            <person name="Munos S."/>
            <person name="Vincourt P."/>
            <person name="Rieseberg L.H."/>
            <person name="Langlade N.B."/>
        </authorList>
    </citation>
    <scope>NUCLEOTIDE SEQUENCE [LARGE SCALE GENOMIC DNA]</scope>
    <source>
        <strain evidence="14">cv. SF193</strain>
        <tissue evidence="12">Leaves</tissue>
    </source>
</reference>
<accession>A0A251TJU2</accession>
<dbReference type="PANTHER" id="PTHR11562:SF100">
    <property type="entry name" value="METAL TOLERANCE PROTEIN A2"/>
    <property type="match status" value="1"/>
</dbReference>
<sequence>MNIDDFKFIYWMEYAHTDETKEKKKRNINVQGAYLHVLGYSIQSIGVMIGTTVIWYNPNLKVIDPICTLLFSVIVLYTTINMLRDILEVLMESTPREIDATSLERRLCEIDEVVAIHELHIWTITVGKVLLACHVRIRREADADMVLDKVVDFIKREYNISHVTIQIERE</sequence>
<dbReference type="AlphaFoldDB" id="A0A251TJU2"/>
<evidence type="ECO:0000259" key="11">
    <source>
        <dbReference type="Pfam" id="PF16916"/>
    </source>
</evidence>
<dbReference type="InParanoid" id="A0A251TJU2"/>
<evidence type="ECO:0000256" key="4">
    <source>
        <dbReference type="ARBA" id="ARBA00022692"/>
    </source>
</evidence>
<evidence type="ECO:0000256" key="3">
    <source>
        <dbReference type="ARBA" id="ARBA00022448"/>
    </source>
</evidence>
<dbReference type="EMBL" id="MNCJ02000325">
    <property type="protein sequence ID" value="KAF5786868.1"/>
    <property type="molecule type" value="Genomic_DNA"/>
</dbReference>
<dbReference type="GO" id="GO:0005773">
    <property type="term" value="C:vacuole"/>
    <property type="evidence" value="ECO:0000318"/>
    <property type="project" value="GO_Central"/>
</dbReference>
<feature type="domain" description="Cation efflux protein transmembrane" evidence="10">
    <location>
        <begin position="22"/>
        <end position="91"/>
    </location>
</feature>
<keyword evidence="4 9" id="KW-0812">Transmembrane</keyword>
<feature type="transmembrane region" description="Helical" evidence="9">
    <location>
        <begin position="33"/>
        <end position="56"/>
    </location>
</feature>
<evidence type="ECO:0000256" key="7">
    <source>
        <dbReference type="ARBA" id="ARBA00023065"/>
    </source>
</evidence>
<dbReference type="Gramene" id="mRNA:HanXRQr2_Chr10g0446301">
    <property type="protein sequence ID" value="CDS:HanXRQr2_Chr10g0446301.1"/>
    <property type="gene ID" value="HanXRQr2_Chr10g0446301"/>
</dbReference>
<dbReference type="SUPFAM" id="SSF161111">
    <property type="entry name" value="Cation efflux protein transmembrane domain-like"/>
    <property type="match status" value="1"/>
</dbReference>
<dbReference type="NCBIfam" id="TIGR01297">
    <property type="entry name" value="CDF"/>
    <property type="match status" value="1"/>
</dbReference>
<dbReference type="Pfam" id="PF01545">
    <property type="entry name" value="Cation_efflux"/>
    <property type="match status" value="1"/>
</dbReference>
<comment type="similarity">
    <text evidence="2">Belongs to the cation diffusion facilitator (CDF) transporter (TC 2.A.4) family. SLC30A subfamily.</text>
</comment>
<evidence type="ECO:0000256" key="9">
    <source>
        <dbReference type="SAM" id="Phobius"/>
    </source>
</evidence>
<reference evidence="12" key="3">
    <citation type="submission" date="2020-06" db="EMBL/GenBank/DDBJ databases">
        <title>Helianthus annuus Genome sequencing and assembly Release 2.</title>
        <authorList>
            <person name="Gouzy J."/>
            <person name="Langlade N."/>
            <person name="Munos S."/>
        </authorList>
    </citation>
    <scope>NUCLEOTIDE SEQUENCE</scope>
    <source>
        <tissue evidence="12">Leaves</tissue>
    </source>
</reference>
<evidence type="ECO:0000256" key="1">
    <source>
        <dbReference type="ARBA" id="ARBA00004141"/>
    </source>
</evidence>
<reference evidence="13" key="2">
    <citation type="submission" date="2017-02" db="EMBL/GenBank/DDBJ databases">
        <title>Sunflower complete genome.</title>
        <authorList>
            <person name="Langlade N."/>
            <person name="Munos S."/>
        </authorList>
    </citation>
    <scope>NUCLEOTIDE SEQUENCE [LARGE SCALE GENOMIC DNA]</scope>
    <source>
        <tissue evidence="13">Leaves</tissue>
    </source>
</reference>
<dbReference type="InterPro" id="IPR027470">
    <property type="entry name" value="Cation_efflux_CTD"/>
</dbReference>
<name>A0A251TJU2_HELAN</name>
<dbReference type="OMA" id="MLDCSQC"/>
<gene>
    <name evidence="13" type="ORF">HannXRQ_Chr10g0292171</name>
    <name evidence="12" type="ORF">HanXRQr2_Chr10g0446301</name>
</gene>
<organism evidence="13 14">
    <name type="scientific">Helianthus annuus</name>
    <name type="common">Common sunflower</name>
    <dbReference type="NCBI Taxonomy" id="4232"/>
    <lineage>
        <taxon>Eukaryota</taxon>
        <taxon>Viridiplantae</taxon>
        <taxon>Streptophyta</taxon>
        <taxon>Embryophyta</taxon>
        <taxon>Tracheophyta</taxon>
        <taxon>Spermatophyta</taxon>
        <taxon>Magnoliopsida</taxon>
        <taxon>eudicotyledons</taxon>
        <taxon>Gunneridae</taxon>
        <taxon>Pentapetalae</taxon>
        <taxon>asterids</taxon>
        <taxon>campanulids</taxon>
        <taxon>Asterales</taxon>
        <taxon>Asteraceae</taxon>
        <taxon>Asteroideae</taxon>
        <taxon>Heliantheae alliance</taxon>
        <taxon>Heliantheae</taxon>
        <taxon>Helianthus</taxon>
    </lineage>
</organism>
<dbReference type="InterPro" id="IPR058533">
    <property type="entry name" value="Cation_efflux_TM"/>
</dbReference>
<dbReference type="Gene3D" id="1.20.1510.10">
    <property type="entry name" value="Cation efflux protein transmembrane domain"/>
    <property type="match status" value="1"/>
</dbReference>